<dbReference type="InterPro" id="IPR049326">
    <property type="entry name" value="Rhodopsin_dom_fungi"/>
</dbReference>
<keyword evidence="3 7" id="KW-1133">Transmembrane helix</keyword>
<feature type="transmembrane region" description="Helical" evidence="7">
    <location>
        <begin position="204"/>
        <end position="226"/>
    </location>
</feature>
<keyword evidence="2 7" id="KW-0812">Transmembrane</keyword>
<reference evidence="9 10" key="1">
    <citation type="submission" date="2024-09" db="EMBL/GenBank/DDBJ databases">
        <title>Itraconazole resistance in Madurella fahalii resulting from another homologue of gene encoding cytochrome P450 14-alpha sterol demethylase (CYP51).</title>
        <authorList>
            <person name="Yoshioka I."/>
            <person name="Fahal A.H."/>
            <person name="Kaneko S."/>
            <person name="Yaguchi T."/>
        </authorList>
    </citation>
    <scope>NUCLEOTIDE SEQUENCE [LARGE SCALE GENOMIC DNA]</scope>
    <source>
        <strain evidence="9 10">IFM 68171</strain>
    </source>
</reference>
<comment type="similarity">
    <text evidence="5">Belongs to the SAT4 family.</text>
</comment>
<feature type="domain" description="Rhodopsin" evidence="8">
    <location>
        <begin position="29"/>
        <end position="269"/>
    </location>
</feature>
<evidence type="ECO:0000256" key="2">
    <source>
        <dbReference type="ARBA" id="ARBA00022692"/>
    </source>
</evidence>
<evidence type="ECO:0000313" key="10">
    <source>
        <dbReference type="Proteomes" id="UP001628179"/>
    </source>
</evidence>
<dbReference type="GeneID" id="98178756"/>
<name>A0ABQ0GJ65_9PEZI</name>
<evidence type="ECO:0000256" key="7">
    <source>
        <dbReference type="SAM" id="Phobius"/>
    </source>
</evidence>
<feature type="transmembrane region" description="Helical" evidence="7">
    <location>
        <begin position="12"/>
        <end position="31"/>
    </location>
</feature>
<feature type="transmembrane region" description="Helical" evidence="7">
    <location>
        <begin position="43"/>
        <end position="67"/>
    </location>
</feature>
<evidence type="ECO:0000313" key="9">
    <source>
        <dbReference type="EMBL" id="GAB1317803.1"/>
    </source>
</evidence>
<keyword evidence="4 7" id="KW-0472">Membrane</keyword>
<evidence type="ECO:0000256" key="6">
    <source>
        <dbReference type="SAM" id="MobiDB-lite"/>
    </source>
</evidence>
<proteinExistence type="inferred from homology"/>
<comment type="caution">
    <text evidence="9">The sequence shown here is derived from an EMBL/GenBank/DDBJ whole genome shotgun (WGS) entry which is preliminary data.</text>
</comment>
<evidence type="ECO:0000256" key="5">
    <source>
        <dbReference type="ARBA" id="ARBA00038359"/>
    </source>
</evidence>
<feature type="region of interest" description="Disordered" evidence="6">
    <location>
        <begin position="309"/>
        <end position="331"/>
    </location>
</feature>
<feature type="transmembrane region" description="Helical" evidence="7">
    <location>
        <begin position="87"/>
        <end position="110"/>
    </location>
</feature>
<dbReference type="PANTHER" id="PTHR33048">
    <property type="entry name" value="PTH11-LIKE INTEGRAL MEMBRANE PROTEIN (AFU_ORTHOLOGUE AFUA_5G11245)"/>
    <property type="match status" value="1"/>
</dbReference>
<evidence type="ECO:0000256" key="3">
    <source>
        <dbReference type="ARBA" id="ARBA00022989"/>
    </source>
</evidence>
<sequence length="350" mass="38486">MPWSEDDRGPALLATVWALQGITLVVYAIRIRSRLTPKFALTAADYMITMSLIARSISTGFATAAILNGFGKHTVDIPRSGLMVLGNYLFATFLTGVPAACFARISIACLLLQITLSRRWRILIWAVIVLQALFMITYDAVHLTQCRSVISQKVRVDTTSCLTPSQVWSFTYANISVSMFSDFVCAVIPICLIHRLTRSLVEKVLVAILLASSLFATACGIPKLYYMINFDFTSTDGYFLMTNQFFWSRFEEGIIIIAACAPLLKVPVERFLARLGFPTFETPVPDEFVMVSSSRINVCDLRRDAGPGLEKQSWAPGSTTDGLGVGGSASTASERSYHLYGSGHDQGLRG</sequence>
<accession>A0ABQ0GJ65</accession>
<dbReference type="Pfam" id="PF20684">
    <property type="entry name" value="Fung_rhodopsin"/>
    <property type="match status" value="1"/>
</dbReference>
<keyword evidence="10" id="KW-1185">Reference proteome</keyword>
<gene>
    <name evidence="9" type="ORF">MFIFM68171_08013</name>
</gene>
<evidence type="ECO:0000256" key="1">
    <source>
        <dbReference type="ARBA" id="ARBA00004141"/>
    </source>
</evidence>
<comment type="subcellular location">
    <subcellularLocation>
        <location evidence="1">Membrane</location>
        <topology evidence="1">Multi-pass membrane protein</topology>
    </subcellularLocation>
</comment>
<organism evidence="9 10">
    <name type="scientific">Madurella fahalii</name>
    <dbReference type="NCBI Taxonomy" id="1157608"/>
    <lineage>
        <taxon>Eukaryota</taxon>
        <taxon>Fungi</taxon>
        <taxon>Dikarya</taxon>
        <taxon>Ascomycota</taxon>
        <taxon>Pezizomycotina</taxon>
        <taxon>Sordariomycetes</taxon>
        <taxon>Sordariomycetidae</taxon>
        <taxon>Sordariales</taxon>
        <taxon>Sordariales incertae sedis</taxon>
        <taxon>Madurella</taxon>
    </lineage>
</organism>
<evidence type="ECO:0000256" key="4">
    <source>
        <dbReference type="ARBA" id="ARBA00023136"/>
    </source>
</evidence>
<feature type="transmembrane region" description="Helical" evidence="7">
    <location>
        <begin position="172"/>
        <end position="192"/>
    </location>
</feature>
<dbReference type="PANTHER" id="PTHR33048:SF129">
    <property type="entry name" value="INTEGRAL MEMBRANE PROTEIN-RELATED"/>
    <property type="match status" value="1"/>
</dbReference>
<dbReference type="InterPro" id="IPR052337">
    <property type="entry name" value="SAT4-like"/>
</dbReference>
<protein>
    <submittedName>
        <fullName evidence="9">Rhodopsin domain-containing protein</fullName>
    </submittedName>
</protein>
<feature type="transmembrane region" description="Helical" evidence="7">
    <location>
        <begin position="122"/>
        <end position="141"/>
    </location>
</feature>
<dbReference type="EMBL" id="BAAFSV010000004">
    <property type="protein sequence ID" value="GAB1317803.1"/>
    <property type="molecule type" value="Genomic_DNA"/>
</dbReference>
<dbReference type="RefSeq" id="XP_070919534.1">
    <property type="nucleotide sequence ID" value="XM_071063433.1"/>
</dbReference>
<evidence type="ECO:0000259" key="8">
    <source>
        <dbReference type="Pfam" id="PF20684"/>
    </source>
</evidence>
<dbReference type="Proteomes" id="UP001628179">
    <property type="component" value="Unassembled WGS sequence"/>
</dbReference>